<protein>
    <submittedName>
        <fullName evidence="1">Uncharacterized protein</fullName>
    </submittedName>
</protein>
<dbReference type="Gene3D" id="3.40.1410.10">
    <property type="entry name" value="Chorismate lyase-like"/>
    <property type="match status" value="1"/>
</dbReference>
<comment type="caution">
    <text evidence="1">The sequence shown here is derived from an EMBL/GenBank/DDBJ whole genome shotgun (WGS) entry which is preliminary data.</text>
</comment>
<dbReference type="RefSeq" id="WP_147422738.1">
    <property type="nucleotide sequence ID" value="NZ_RBIM01000009.1"/>
</dbReference>
<dbReference type="AlphaFoldDB" id="A0A495CZD6"/>
<proteinExistence type="predicted"/>
<organism evidence="1 2">
    <name type="scientific">Maricaulis maris</name>
    <dbReference type="NCBI Taxonomy" id="74318"/>
    <lineage>
        <taxon>Bacteria</taxon>
        <taxon>Pseudomonadati</taxon>
        <taxon>Pseudomonadota</taxon>
        <taxon>Alphaproteobacteria</taxon>
        <taxon>Maricaulales</taxon>
        <taxon>Maricaulaceae</taxon>
        <taxon>Maricaulis</taxon>
    </lineage>
</organism>
<name>A0A495CZD6_9PROT</name>
<gene>
    <name evidence="1" type="ORF">C7435_3285</name>
</gene>
<dbReference type="SUPFAM" id="SSF64288">
    <property type="entry name" value="Chorismate lyase-like"/>
    <property type="match status" value="1"/>
</dbReference>
<dbReference type="InterPro" id="IPR028978">
    <property type="entry name" value="Chorismate_lyase_/UTRA_dom_sf"/>
</dbReference>
<accession>A0A495CZD6</accession>
<reference evidence="1 2" key="1">
    <citation type="submission" date="2018-10" db="EMBL/GenBank/DDBJ databases">
        <title>Genomic Encyclopedia of Type Strains, Phase IV (KMG-IV): sequencing the most valuable type-strain genomes for metagenomic binning, comparative biology and taxonomic classification.</title>
        <authorList>
            <person name="Goeker M."/>
        </authorList>
    </citation>
    <scope>NUCLEOTIDE SEQUENCE [LARGE SCALE GENOMIC DNA]</scope>
    <source>
        <strain evidence="1 2">DSM 4734</strain>
    </source>
</reference>
<dbReference type="Proteomes" id="UP000273675">
    <property type="component" value="Unassembled WGS sequence"/>
</dbReference>
<evidence type="ECO:0000313" key="1">
    <source>
        <dbReference type="EMBL" id="RKQ89582.1"/>
    </source>
</evidence>
<dbReference type="OrthoDB" id="7862147at2"/>
<sequence length="225" mass="24558">MTVSLMLCGCQQIPAVAETPAQNATPSTAETDLKAAARLERVNADLLASTSATLTLEKWCADHNLASPATIAVEHAPPTENPITDAQRTRLQIGPDTEVRYRNVKLKCGDRTLSEAENWYVPSRLTAEMNTALTETKTPYGKVIRPLAPRRQTFALDRGIWLDAQLAPSGKMRPEPSAPPCQETVFSHSALVLSGDNTPLAEVRENYKMELVCFDPLGASRTTNQ</sequence>
<evidence type="ECO:0000313" key="2">
    <source>
        <dbReference type="Proteomes" id="UP000273675"/>
    </source>
</evidence>
<dbReference type="EMBL" id="RBIM01000009">
    <property type="protein sequence ID" value="RKQ89582.1"/>
    <property type="molecule type" value="Genomic_DNA"/>
</dbReference>